<reference evidence="1 2" key="1">
    <citation type="submission" date="2016-03" db="EMBL/GenBank/DDBJ databases">
        <title>Choanephora cucurbitarum.</title>
        <authorList>
            <person name="Min B."/>
            <person name="Park H."/>
            <person name="Park J.-H."/>
            <person name="Shin H.-D."/>
            <person name="Choi I.-G."/>
        </authorList>
    </citation>
    <scope>NUCLEOTIDE SEQUENCE [LARGE SCALE GENOMIC DNA]</scope>
    <source>
        <strain evidence="1 2">KUS-F28377</strain>
    </source>
</reference>
<keyword evidence="2" id="KW-1185">Reference proteome</keyword>
<protein>
    <submittedName>
        <fullName evidence="1">Uncharacterized protein</fullName>
    </submittedName>
</protein>
<gene>
    <name evidence="1" type="ORF">A0J61_05863</name>
</gene>
<proteinExistence type="predicted"/>
<evidence type="ECO:0000313" key="2">
    <source>
        <dbReference type="Proteomes" id="UP000093000"/>
    </source>
</evidence>
<evidence type="ECO:0000313" key="1">
    <source>
        <dbReference type="EMBL" id="OBZ86082.1"/>
    </source>
</evidence>
<dbReference type="InParanoid" id="A0A1C7NAC2"/>
<organism evidence="1 2">
    <name type="scientific">Choanephora cucurbitarum</name>
    <dbReference type="NCBI Taxonomy" id="101091"/>
    <lineage>
        <taxon>Eukaryota</taxon>
        <taxon>Fungi</taxon>
        <taxon>Fungi incertae sedis</taxon>
        <taxon>Mucoromycota</taxon>
        <taxon>Mucoromycotina</taxon>
        <taxon>Mucoromycetes</taxon>
        <taxon>Mucorales</taxon>
        <taxon>Mucorineae</taxon>
        <taxon>Choanephoraceae</taxon>
        <taxon>Choanephoroideae</taxon>
        <taxon>Choanephora</taxon>
    </lineage>
</organism>
<dbReference type="STRING" id="101091.A0A1C7NAC2"/>
<dbReference type="EMBL" id="LUGH01000330">
    <property type="protein sequence ID" value="OBZ86082.1"/>
    <property type="molecule type" value="Genomic_DNA"/>
</dbReference>
<comment type="caution">
    <text evidence="1">The sequence shown here is derived from an EMBL/GenBank/DDBJ whole genome shotgun (WGS) entry which is preliminary data.</text>
</comment>
<dbReference type="AlphaFoldDB" id="A0A1C7NAC2"/>
<sequence>MAKDINGQLKCTKRFPKAIIEETVLNENEHPIYKRSVTVESPYTMPDPLRRVNNHIDINANWVVSYNPFLFEYKVYEEDPIVTSLALHLSNEQPLECRKSICDDLGHKFRQMFPKVQLYLLTDEAIFYNGQASMDYGFYLIEEKLKGFGRSFDDFILPNVKHD</sequence>
<dbReference type="Proteomes" id="UP000093000">
    <property type="component" value="Unassembled WGS sequence"/>
</dbReference>
<accession>A0A1C7NAC2</accession>
<dbReference type="OrthoDB" id="8121869at2759"/>
<name>A0A1C7NAC2_9FUNG</name>